<sequence>MNNNVQIRLATPDDAPEILAIYYPYILDTAVTFEEEVPSLDEFRQRINSILEECPFLVCEIGGQLAGYAYAGPYRTRASYRWNKEVSVYVHDAFQRKQVARALYLALFELLARQHVANLLAVITLPNEGSVRLHEQMGFKPCGVFNRVGFKLGQWHSVGWWELSLPEADKSNPAELIPFGTFRENHSLDEIFQKAASLVKIS</sequence>
<dbReference type="InterPro" id="IPR016181">
    <property type="entry name" value="Acyl_CoA_acyltransferase"/>
</dbReference>
<evidence type="ECO:0000313" key="4">
    <source>
        <dbReference type="EMBL" id="MCW0482716.1"/>
    </source>
</evidence>
<organism evidence="4 5">
    <name type="scientific">Gaoshiqia sediminis</name>
    <dbReference type="NCBI Taxonomy" id="2986998"/>
    <lineage>
        <taxon>Bacteria</taxon>
        <taxon>Pseudomonadati</taxon>
        <taxon>Bacteroidota</taxon>
        <taxon>Bacteroidia</taxon>
        <taxon>Marinilabiliales</taxon>
        <taxon>Prolixibacteraceae</taxon>
        <taxon>Gaoshiqia</taxon>
    </lineage>
</organism>
<evidence type="ECO:0000313" key="5">
    <source>
        <dbReference type="Proteomes" id="UP001163821"/>
    </source>
</evidence>
<dbReference type="Proteomes" id="UP001163821">
    <property type="component" value="Unassembled WGS sequence"/>
</dbReference>
<keyword evidence="2" id="KW-0012">Acyltransferase</keyword>
<evidence type="ECO:0000259" key="3">
    <source>
        <dbReference type="PROSITE" id="PS51186"/>
    </source>
</evidence>
<dbReference type="PANTHER" id="PTHR43072">
    <property type="entry name" value="N-ACETYLTRANSFERASE"/>
    <property type="match status" value="1"/>
</dbReference>
<dbReference type="Gene3D" id="3.40.630.30">
    <property type="match status" value="1"/>
</dbReference>
<dbReference type="GO" id="GO:0016747">
    <property type="term" value="F:acyltransferase activity, transferring groups other than amino-acyl groups"/>
    <property type="evidence" value="ECO:0007669"/>
    <property type="project" value="InterPro"/>
</dbReference>
<feature type="domain" description="N-acetyltransferase" evidence="3">
    <location>
        <begin position="5"/>
        <end position="166"/>
    </location>
</feature>
<dbReference type="SUPFAM" id="SSF55729">
    <property type="entry name" value="Acyl-CoA N-acyltransferases (Nat)"/>
    <property type="match status" value="1"/>
</dbReference>
<dbReference type="PANTHER" id="PTHR43072:SF23">
    <property type="entry name" value="UPF0039 PROTEIN C11D3.02C"/>
    <property type="match status" value="1"/>
</dbReference>
<dbReference type="EMBL" id="JAPAAF010000008">
    <property type="protein sequence ID" value="MCW0482716.1"/>
    <property type="molecule type" value="Genomic_DNA"/>
</dbReference>
<evidence type="ECO:0000256" key="2">
    <source>
        <dbReference type="ARBA" id="ARBA00023315"/>
    </source>
</evidence>
<proteinExistence type="predicted"/>
<dbReference type="RefSeq" id="WP_282591321.1">
    <property type="nucleotide sequence ID" value="NZ_JAPAAF010000008.1"/>
</dbReference>
<dbReference type="CDD" id="cd04301">
    <property type="entry name" value="NAT_SF"/>
    <property type="match status" value="1"/>
</dbReference>
<evidence type="ECO:0000256" key="1">
    <source>
        <dbReference type="ARBA" id="ARBA00022679"/>
    </source>
</evidence>
<dbReference type="Pfam" id="PF13420">
    <property type="entry name" value="Acetyltransf_4"/>
    <property type="match status" value="1"/>
</dbReference>
<dbReference type="InterPro" id="IPR000182">
    <property type="entry name" value="GNAT_dom"/>
</dbReference>
<reference evidence="4" key="1">
    <citation type="submission" date="2022-10" db="EMBL/GenBank/DDBJ databases">
        <title>Gaoshiqiia sediminis gen. nov., sp. nov., isolated from coastal sediment.</title>
        <authorList>
            <person name="Yu W.X."/>
            <person name="Mu D.S."/>
            <person name="Du J.Z."/>
            <person name="Liang Y.Q."/>
        </authorList>
    </citation>
    <scope>NUCLEOTIDE SEQUENCE</scope>
    <source>
        <strain evidence="4">A06</strain>
    </source>
</reference>
<accession>A0AA42C8H4</accession>
<keyword evidence="1" id="KW-0808">Transferase</keyword>
<dbReference type="AlphaFoldDB" id="A0AA42C8H4"/>
<protein>
    <submittedName>
        <fullName evidence="4">GNAT family N-acetyltransferase</fullName>
    </submittedName>
</protein>
<gene>
    <name evidence="4" type="ORF">N2K84_08260</name>
</gene>
<dbReference type="PROSITE" id="PS51186">
    <property type="entry name" value="GNAT"/>
    <property type="match status" value="1"/>
</dbReference>
<comment type="caution">
    <text evidence="4">The sequence shown here is derived from an EMBL/GenBank/DDBJ whole genome shotgun (WGS) entry which is preliminary data.</text>
</comment>
<name>A0AA42C8H4_9BACT</name>
<keyword evidence="5" id="KW-1185">Reference proteome</keyword>